<dbReference type="InterPro" id="IPR009057">
    <property type="entry name" value="Homeodomain-like_sf"/>
</dbReference>
<evidence type="ECO:0000256" key="2">
    <source>
        <dbReference type="ARBA" id="ARBA00023125"/>
    </source>
</evidence>
<dbReference type="GO" id="GO:0097367">
    <property type="term" value="F:carbohydrate derivative binding"/>
    <property type="evidence" value="ECO:0007669"/>
    <property type="project" value="InterPro"/>
</dbReference>
<dbReference type="SUPFAM" id="SSF53697">
    <property type="entry name" value="SIS domain"/>
    <property type="match status" value="1"/>
</dbReference>
<protein>
    <submittedName>
        <fullName evidence="6">MurR/RpiR family transcriptional regulator</fullName>
    </submittedName>
</protein>
<dbReference type="InterPro" id="IPR001347">
    <property type="entry name" value="SIS_dom"/>
</dbReference>
<sequence length="251" mass="28621">MFFENLKENYDKLSISEQQVIDFLMKQPAVETTTLKKIKQEVLVSSSTVIRACKKLGYNTFNDLRYDIRLSKELEKSKEATLSSNFNQLKDQLTIEFNRTMSILNQEDFDSFAETIVNARRIFCIGSGSSYMVVADFNRKLKLVDLWANDYFELYSIQRIPEISTDKDVIITFSLGGSSKEINESILSAKQNGTKVLAVTSLTASPLAKISDQIINIYDAPKTRKKIRSRLMLNVVAIILFEIIVSKLNNK</sequence>
<gene>
    <name evidence="6" type="ORF">CJ218_04415</name>
</gene>
<dbReference type="Gene3D" id="1.10.10.10">
    <property type="entry name" value="Winged helix-like DNA-binding domain superfamily/Winged helix DNA-binding domain"/>
    <property type="match status" value="1"/>
</dbReference>
<accession>A0A2N6SEK8</accession>
<proteinExistence type="predicted"/>
<dbReference type="CDD" id="cd05013">
    <property type="entry name" value="SIS_RpiR"/>
    <property type="match status" value="1"/>
</dbReference>
<organism evidence="6 7">
    <name type="scientific">Gemella sanguinis</name>
    <dbReference type="NCBI Taxonomy" id="84135"/>
    <lineage>
        <taxon>Bacteria</taxon>
        <taxon>Bacillati</taxon>
        <taxon>Bacillota</taxon>
        <taxon>Bacilli</taxon>
        <taxon>Bacillales</taxon>
        <taxon>Gemellaceae</taxon>
        <taxon>Gemella</taxon>
    </lineage>
</organism>
<evidence type="ECO:0000256" key="3">
    <source>
        <dbReference type="ARBA" id="ARBA00023163"/>
    </source>
</evidence>
<dbReference type="RefSeq" id="WP_102189754.1">
    <property type="nucleotide sequence ID" value="NZ_PNGT01000004.1"/>
</dbReference>
<evidence type="ECO:0000256" key="1">
    <source>
        <dbReference type="ARBA" id="ARBA00023015"/>
    </source>
</evidence>
<comment type="caution">
    <text evidence="6">The sequence shown here is derived from an EMBL/GenBank/DDBJ whole genome shotgun (WGS) entry which is preliminary data.</text>
</comment>
<dbReference type="PROSITE" id="PS51071">
    <property type="entry name" value="HTH_RPIR"/>
    <property type="match status" value="1"/>
</dbReference>
<dbReference type="PROSITE" id="PS51464">
    <property type="entry name" value="SIS"/>
    <property type="match status" value="1"/>
</dbReference>
<dbReference type="EMBL" id="PNGT01000004">
    <property type="protein sequence ID" value="PMC52374.1"/>
    <property type="molecule type" value="Genomic_DNA"/>
</dbReference>
<dbReference type="Pfam" id="PF01380">
    <property type="entry name" value="SIS"/>
    <property type="match status" value="1"/>
</dbReference>
<dbReference type="Pfam" id="PF01418">
    <property type="entry name" value="HTH_6"/>
    <property type="match status" value="1"/>
</dbReference>
<keyword evidence="2" id="KW-0238">DNA-binding</keyword>
<reference evidence="6 7" key="1">
    <citation type="submission" date="2017-09" db="EMBL/GenBank/DDBJ databases">
        <title>Bacterial strain isolated from the female urinary microbiota.</title>
        <authorList>
            <person name="Thomas-White K."/>
            <person name="Kumar N."/>
            <person name="Forster S."/>
            <person name="Putonti C."/>
            <person name="Lawley T."/>
            <person name="Wolfe A.J."/>
        </authorList>
    </citation>
    <scope>NUCLEOTIDE SEQUENCE [LARGE SCALE GENOMIC DNA]</scope>
    <source>
        <strain evidence="6 7">UMB0186</strain>
    </source>
</reference>
<dbReference type="PANTHER" id="PTHR30514">
    <property type="entry name" value="GLUCOKINASE"/>
    <property type="match status" value="1"/>
</dbReference>
<dbReference type="InterPro" id="IPR000281">
    <property type="entry name" value="HTH_RpiR"/>
</dbReference>
<dbReference type="AlphaFoldDB" id="A0A2N6SEK8"/>
<dbReference type="OrthoDB" id="3684496at2"/>
<evidence type="ECO:0000259" key="4">
    <source>
        <dbReference type="PROSITE" id="PS51071"/>
    </source>
</evidence>
<dbReference type="InterPro" id="IPR047640">
    <property type="entry name" value="RpiR-like"/>
</dbReference>
<dbReference type="SUPFAM" id="SSF46689">
    <property type="entry name" value="Homeodomain-like"/>
    <property type="match status" value="1"/>
</dbReference>
<evidence type="ECO:0000259" key="5">
    <source>
        <dbReference type="PROSITE" id="PS51464"/>
    </source>
</evidence>
<feature type="domain" description="HTH rpiR-type" evidence="4">
    <location>
        <begin position="1"/>
        <end position="75"/>
    </location>
</feature>
<dbReference type="Gene3D" id="3.40.50.10490">
    <property type="entry name" value="Glucose-6-phosphate isomerase like protein, domain 1"/>
    <property type="match status" value="1"/>
</dbReference>
<dbReference type="STRING" id="84135.GCA_001052115_01289"/>
<evidence type="ECO:0000313" key="7">
    <source>
        <dbReference type="Proteomes" id="UP000235670"/>
    </source>
</evidence>
<name>A0A2N6SEK8_9BACL</name>
<dbReference type="InterPro" id="IPR036388">
    <property type="entry name" value="WH-like_DNA-bd_sf"/>
</dbReference>
<dbReference type="GO" id="GO:1901135">
    <property type="term" value="P:carbohydrate derivative metabolic process"/>
    <property type="evidence" value="ECO:0007669"/>
    <property type="project" value="InterPro"/>
</dbReference>
<dbReference type="Proteomes" id="UP000235670">
    <property type="component" value="Unassembled WGS sequence"/>
</dbReference>
<evidence type="ECO:0000313" key="6">
    <source>
        <dbReference type="EMBL" id="PMC52374.1"/>
    </source>
</evidence>
<dbReference type="GO" id="GO:0003700">
    <property type="term" value="F:DNA-binding transcription factor activity"/>
    <property type="evidence" value="ECO:0007669"/>
    <property type="project" value="InterPro"/>
</dbReference>
<feature type="domain" description="SIS" evidence="5">
    <location>
        <begin position="112"/>
        <end position="251"/>
    </location>
</feature>
<dbReference type="GO" id="GO:0003677">
    <property type="term" value="F:DNA binding"/>
    <property type="evidence" value="ECO:0007669"/>
    <property type="project" value="UniProtKB-KW"/>
</dbReference>
<dbReference type="InterPro" id="IPR035472">
    <property type="entry name" value="RpiR-like_SIS"/>
</dbReference>
<keyword evidence="3" id="KW-0804">Transcription</keyword>
<keyword evidence="1" id="KW-0805">Transcription regulation</keyword>
<dbReference type="InterPro" id="IPR046348">
    <property type="entry name" value="SIS_dom_sf"/>
</dbReference>
<dbReference type="PANTHER" id="PTHR30514:SF21">
    <property type="entry name" value="RPIR-FAMILY TRANSCRIPTIONAL REGULATOR"/>
    <property type="match status" value="1"/>
</dbReference>